<name>A0ABV8ARH6_9BACT</name>
<evidence type="ECO:0000313" key="1">
    <source>
        <dbReference type="EMBL" id="MFC3880601.1"/>
    </source>
</evidence>
<accession>A0ABV8ARH6</accession>
<keyword evidence="2" id="KW-1185">Reference proteome</keyword>
<protein>
    <recommendedName>
        <fullName evidence="3">DUF748 domain-containing protein</fullName>
    </recommendedName>
</protein>
<evidence type="ECO:0000313" key="2">
    <source>
        <dbReference type="Proteomes" id="UP001595805"/>
    </source>
</evidence>
<gene>
    <name evidence="1" type="ORF">ACFOSV_10455</name>
</gene>
<dbReference type="EMBL" id="JBHRZS010000007">
    <property type="protein sequence ID" value="MFC3880601.1"/>
    <property type="molecule type" value="Genomic_DNA"/>
</dbReference>
<organism evidence="1 2">
    <name type="scientific">Algoriphagus namhaensis</name>
    <dbReference type="NCBI Taxonomy" id="915353"/>
    <lineage>
        <taxon>Bacteria</taxon>
        <taxon>Pseudomonadati</taxon>
        <taxon>Bacteroidota</taxon>
        <taxon>Cytophagia</taxon>
        <taxon>Cytophagales</taxon>
        <taxon>Cyclobacteriaceae</taxon>
        <taxon>Algoriphagus</taxon>
    </lineage>
</organism>
<dbReference type="RefSeq" id="WP_377905958.1">
    <property type="nucleotide sequence ID" value="NZ_JBHRZS010000007.1"/>
</dbReference>
<sequence>MSLPKITKKAKTKRFLGWALVFALVLFGLLKGLEFTLENQIEGLINTNEDRKYDLRYKSLNLNILTTKVKLEGVSIVPVNPDSTKSFVSASLEEAQLNGVDVFKFLTSKVLTIDELNFLAPNFLLTLAGGQESSRGSSAFQDLFKDIISRGEIKNFSMKGGNAELYLASDPSRKIGSFNNFNITASDLSTDAVQLNHAIPFQFENIHTSLESFTYELDFGRHLSFDSFDFSYADQELTILGLKMGFENTWQDQAKLIGYQTDIIDFKLGSLKFKKLSPSASLYDSLVFVSEKLELDSLVLKDRRDKNIPRPKDEIKENFAALLKKLNFPLLIDTIKITNSSVEYFEINEGSTEAGVLLLSELDATILNATSMDSLEAIRPLEIALTGKLNEASDFSLNVIENYQDLSFSVDLEVGAMSMKSLNTTLVNLASIEIKSGQMTSLKLRMDAGTYSSRNHFSIQYSGLDFDLLKKDSQAKNKLLSSVSKVAYFQSFQKGDKHWNDPSYTTKRNRYRGPINLIWLSLKEGLLKTVPRGAARALL</sequence>
<reference evidence="2" key="1">
    <citation type="journal article" date="2019" name="Int. J. Syst. Evol. Microbiol.">
        <title>The Global Catalogue of Microorganisms (GCM) 10K type strain sequencing project: providing services to taxonomists for standard genome sequencing and annotation.</title>
        <authorList>
            <consortium name="The Broad Institute Genomics Platform"/>
            <consortium name="The Broad Institute Genome Sequencing Center for Infectious Disease"/>
            <person name="Wu L."/>
            <person name="Ma J."/>
        </authorList>
    </citation>
    <scope>NUCLEOTIDE SEQUENCE [LARGE SCALE GENOMIC DNA]</scope>
    <source>
        <strain evidence="2">CCUG 60523</strain>
    </source>
</reference>
<dbReference type="Proteomes" id="UP001595805">
    <property type="component" value="Unassembled WGS sequence"/>
</dbReference>
<proteinExistence type="predicted"/>
<evidence type="ECO:0008006" key="3">
    <source>
        <dbReference type="Google" id="ProtNLM"/>
    </source>
</evidence>
<comment type="caution">
    <text evidence="1">The sequence shown here is derived from an EMBL/GenBank/DDBJ whole genome shotgun (WGS) entry which is preliminary data.</text>
</comment>